<dbReference type="InterPro" id="IPR050417">
    <property type="entry name" value="Sugar_Epim/Isomerase"/>
</dbReference>
<reference evidence="3 4" key="1">
    <citation type="submission" date="2019-02" db="EMBL/GenBank/DDBJ databases">
        <title>Complete Genome Sequence and Methylome Analysis of free living Spirochaetas.</title>
        <authorList>
            <person name="Fomenkov A."/>
            <person name="Dubinina G."/>
            <person name="Leshcheva N."/>
            <person name="Mikheeva N."/>
            <person name="Grabovich M."/>
            <person name="Vincze T."/>
            <person name="Roberts R.J."/>
        </authorList>
    </citation>
    <scope>NUCLEOTIDE SEQUENCE [LARGE SCALE GENOMIC DNA]</scope>
    <source>
        <strain evidence="3 4">K2</strain>
    </source>
</reference>
<keyword evidence="1 3" id="KW-0413">Isomerase</keyword>
<dbReference type="InterPro" id="IPR036237">
    <property type="entry name" value="Xyl_isomerase-like_sf"/>
</dbReference>
<evidence type="ECO:0000256" key="1">
    <source>
        <dbReference type="ARBA" id="ARBA00023235"/>
    </source>
</evidence>
<dbReference type="PANTHER" id="PTHR43489">
    <property type="entry name" value="ISOMERASE"/>
    <property type="match status" value="1"/>
</dbReference>
<sequence length="268" mass="30142">MSIKLALAVAPENALMSAFVVFRDKLENSMMKAAMLGYDGVELALLNKKQVDLPKVKKIMKETGLEIPMVSTGQIFADTGVNFTHQDKNKREKALTDFFGLMEVAAELGSLINIGRLRGVLTEGEPSIDYFRESMEKALKRSDELGVTIALEPVNRYEINFLNNCYQTAEIIRSLNHPRLKMMPDVFHMNIEDPSIEGCFWKYADLVSYVHFADSNRWAPGRGHLDFQSIISALKASGYNGYISLEILPFPEPDQAALEAINTIRKFI</sequence>
<dbReference type="Pfam" id="PF01261">
    <property type="entry name" value="AP_endonuc_2"/>
    <property type="match status" value="1"/>
</dbReference>
<dbReference type="InterPro" id="IPR013022">
    <property type="entry name" value="Xyl_isomerase-like_TIM-brl"/>
</dbReference>
<dbReference type="Gene3D" id="3.20.20.150">
    <property type="entry name" value="Divalent-metal-dependent TIM barrel enzymes"/>
    <property type="match status" value="1"/>
</dbReference>
<evidence type="ECO:0000313" key="3">
    <source>
        <dbReference type="EMBL" id="QEN08506.1"/>
    </source>
</evidence>
<dbReference type="KEGG" id="ock:EXM22_11090"/>
<gene>
    <name evidence="3" type="ORF">EXM22_11090</name>
</gene>
<dbReference type="PANTHER" id="PTHR43489:SF7">
    <property type="entry name" value="3-DEHYDRO-D-GULOSIDE 4-EPIMERASE-RELATED"/>
    <property type="match status" value="1"/>
</dbReference>
<evidence type="ECO:0000259" key="2">
    <source>
        <dbReference type="Pfam" id="PF01261"/>
    </source>
</evidence>
<accession>A0A5C1QPK3</accession>
<dbReference type="AlphaFoldDB" id="A0A5C1QPK3"/>
<protein>
    <submittedName>
        <fullName evidence="3">Sugar phosphate isomerase/epimerase</fullName>
    </submittedName>
</protein>
<dbReference type="Proteomes" id="UP000324209">
    <property type="component" value="Chromosome"/>
</dbReference>
<evidence type="ECO:0000313" key="4">
    <source>
        <dbReference type="Proteomes" id="UP000324209"/>
    </source>
</evidence>
<dbReference type="EMBL" id="CP036150">
    <property type="protein sequence ID" value="QEN08506.1"/>
    <property type="molecule type" value="Genomic_DNA"/>
</dbReference>
<proteinExistence type="predicted"/>
<feature type="domain" description="Xylose isomerase-like TIM barrel" evidence="2">
    <location>
        <begin position="32"/>
        <end position="266"/>
    </location>
</feature>
<dbReference type="SUPFAM" id="SSF51658">
    <property type="entry name" value="Xylose isomerase-like"/>
    <property type="match status" value="1"/>
</dbReference>
<keyword evidence="4" id="KW-1185">Reference proteome</keyword>
<name>A0A5C1QPK3_9SPIO</name>
<dbReference type="GO" id="GO:0016853">
    <property type="term" value="F:isomerase activity"/>
    <property type="evidence" value="ECO:0007669"/>
    <property type="project" value="UniProtKB-KW"/>
</dbReference>
<dbReference type="RefSeq" id="WP_149486587.1">
    <property type="nucleotide sequence ID" value="NZ_CP036150.1"/>
</dbReference>
<organism evidence="3 4">
    <name type="scientific">Oceanispirochaeta crateris</name>
    <dbReference type="NCBI Taxonomy" id="2518645"/>
    <lineage>
        <taxon>Bacteria</taxon>
        <taxon>Pseudomonadati</taxon>
        <taxon>Spirochaetota</taxon>
        <taxon>Spirochaetia</taxon>
        <taxon>Spirochaetales</taxon>
        <taxon>Spirochaetaceae</taxon>
        <taxon>Oceanispirochaeta</taxon>
    </lineage>
</organism>
<dbReference type="OrthoDB" id="9786584at2"/>